<dbReference type="SUPFAM" id="SSF52540">
    <property type="entry name" value="P-loop containing nucleoside triphosphate hydrolases"/>
    <property type="match status" value="1"/>
</dbReference>
<accession>A0A935UF73</accession>
<dbReference type="InterPro" id="IPR038734">
    <property type="entry name" value="YhaN_AAA"/>
</dbReference>
<dbReference type="PANTHER" id="PTHR41259">
    <property type="entry name" value="DOUBLE-STRAND BREAK REPAIR RAD50 ATPASE, PUTATIVE-RELATED"/>
    <property type="match status" value="1"/>
</dbReference>
<comment type="caution">
    <text evidence="3">The sequence shown here is derived from an EMBL/GenBank/DDBJ whole genome shotgun (WGS) entry which is preliminary data.</text>
</comment>
<gene>
    <name evidence="3" type="ORF">IPJ27_07900</name>
</gene>
<dbReference type="Pfam" id="PF13514">
    <property type="entry name" value="AAA_27"/>
    <property type="match status" value="1"/>
</dbReference>
<dbReference type="PANTHER" id="PTHR41259:SF1">
    <property type="entry name" value="DOUBLE-STRAND BREAK REPAIR RAD50 ATPASE, PUTATIVE-RELATED"/>
    <property type="match status" value="1"/>
</dbReference>
<dbReference type="Gene3D" id="3.40.50.300">
    <property type="entry name" value="P-loop containing nucleotide triphosphate hydrolases"/>
    <property type="match status" value="2"/>
</dbReference>
<evidence type="ECO:0000259" key="2">
    <source>
        <dbReference type="Pfam" id="PF13514"/>
    </source>
</evidence>
<feature type="domain" description="YhaN AAA" evidence="2">
    <location>
        <begin position="1"/>
        <end position="212"/>
    </location>
</feature>
<dbReference type="Proteomes" id="UP000697998">
    <property type="component" value="Unassembled WGS sequence"/>
</dbReference>
<evidence type="ECO:0000313" key="3">
    <source>
        <dbReference type="EMBL" id="MBK7674691.1"/>
    </source>
</evidence>
<reference evidence="3 4" key="1">
    <citation type="submission" date="2020-10" db="EMBL/GenBank/DDBJ databases">
        <title>Connecting structure to function with the recovery of over 1000 high-quality activated sludge metagenome-assembled genomes encoding full-length rRNA genes using long-read sequencing.</title>
        <authorList>
            <person name="Singleton C.M."/>
            <person name="Petriglieri F."/>
            <person name="Kristensen J.M."/>
            <person name="Kirkegaard R.H."/>
            <person name="Michaelsen T.Y."/>
            <person name="Andersen M.H."/>
            <person name="Karst S.M."/>
            <person name="Dueholm M.S."/>
            <person name="Nielsen P.H."/>
            <person name="Albertsen M."/>
        </authorList>
    </citation>
    <scope>NUCLEOTIDE SEQUENCE [LARGE SCALE GENOMIC DNA]</scope>
    <source>
        <strain evidence="3">EsbW_18-Q3-R4-48_BATAC.285</strain>
    </source>
</reference>
<proteinExistence type="predicted"/>
<evidence type="ECO:0000256" key="1">
    <source>
        <dbReference type="SAM" id="Coils"/>
    </source>
</evidence>
<keyword evidence="1" id="KW-0175">Coiled coil</keyword>
<feature type="coiled-coil region" evidence="1">
    <location>
        <begin position="495"/>
        <end position="529"/>
    </location>
</feature>
<dbReference type="AlphaFoldDB" id="A0A935UF73"/>
<dbReference type="EMBL" id="JADJMH010000005">
    <property type="protein sequence ID" value="MBK7674691.1"/>
    <property type="molecule type" value="Genomic_DNA"/>
</dbReference>
<evidence type="ECO:0000313" key="4">
    <source>
        <dbReference type="Proteomes" id="UP000697998"/>
    </source>
</evidence>
<protein>
    <submittedName>
        <fullName evidence="3">AAA family ATPase</fullName>
    </submittedName>
</protein>
<name>A0A935UF73_9PROT</name>
<organism evidence="3 4">
    <name type="scientific">Candidatus Accumulibacter proximus</name>
    <dbReference type="NCBI Taxonomy" id="2954385"/>
    <lineage>
        <taxon>Bacteria</taxon>
        <taxon>Pseudomonadati</taxon>
        <taxon>Pseudomonadota</taxon>
        <taxon>Betaproteobacteria</taxon>
        <taxon>Candidatus Accumulibacter</taxon>
    </lineage>
</organism>
<feature type="coiled-coil region" evidence="1">
    <location>
        <begin position="219"/>
        <end position="246"/>
    </location>
</feature>
<dbReference type="InterPro" id="IPR027417">
    <property type="entry name" value="P-loop_NTPase"/>
</dbReference>
<sequence length="1169" mass="127669">MKIEQVDLKAYGHFTNQRLLLGGASNLHIVCGPNEAGKTTLWRAINGALFGIPERTQDGFRHEARRLRVGLALIARSGERLAVMRRKGRVNTLLRYDPTTGDESPDTVPEDRLRDWLGGLSQGLFLAMFSLDHDALVRGGEALAHGRGDAGESLFEAGAGLTSIRALRARLDREAEALFKPRASTSAIYRALADYDETRRQAKDAAVRPAEWITTKSAMAAASKDYEAARVEQARLQKEARRLERLAAILPDVAARELAQQQLAELTGVPLLPPSAPSERVAAVTKRSEALVAERTATQRLQQHQAELAAIQINDGVLADAAAIEAIHHATTAYREAGIESARAALAIEAAQSDFDFVLRQIAGDEKPADPLQWIPDPTRTAKIRALITAGATLKATYQANLATRRDKKIEIDQLDAAILSLGQADGAEDLAAFLDSIADYGDPEARAQQLEDEALALAAKLDSEARDLKMPSAEAMARTNIPLDAELQLFKSEDEELRRRARSIREAIEKIENDLAALQGDIRGLEVRGEVPTRAAVVGARATRNALWLGIRRHFMPIPGEVVPADRPPAAERYEQAVNGADEAADGLFADAERATRYAEFRVRESQMQNGLGLEREREASVARAREDLDRRWAALLSAHRLPPVKVSEAAPWAARREAFLQKFDASQAKRLEAQQCRKLAQDIRTRLGEIYGLMKLPAPAPGEGFSETLARARGVARRHAEQATQRQLKASNRENADAAMKHADAAVSASGAQLAQWQEQWAAAMSAIHLAGDASEAEATARLQQLSDLTRAHSLLDRSRSEQRSAAIRIGDYESRLARTWQRVRGETLPADGRTPDVLAGELYRELTLTRSRQEKRNTLTQQVVDDQQAVDEARLAAGEAARVIDRLLLQAGCLTIESLELVEEQSAQRAALAIQIRESEARLVKSAGLPLAEALRQADGQDPDAVAEALDQNSREGEQNAADVQQRHAAYLEARQAFEKMDGSGAAAEAQQKTAQHAARIAELGADYAASRLASAILTQVIGDYQKRNQGPLIEQASRRFAAITAGRYTGVVVDYDEDRQILKATRADGERLGMEQLSTGRRDQLFLALRLAAIEGHLDNGEPLPVIIDDILIQFDDAAAAATFQVLADLSQRTQVLFLTHHEHLLDVAEASIGAGAFQAHHLST</sequence>